<dbReference type="Proteomes" id="UP001163046">
    <property type="component" value="Unassembled WGS sequence"/>
</dbReference>
<dbReference type="OrthoDB" id="9987685at2759"/>
<sequence>MFSAVLTAYNNHWKLRTSPDDWWFCVIKRVAGAIDKNAKKESIRKMFVDHEGKKTIEVKVPDSIIYTVDYSWFFDQIAKGNTTERQSTRVRGWNDSGFQHHNCSAEDRFADYID</sequence>
<dbReference type="AlphaFoldDB" id="A0A9W9Z4G1"/>
<dbReference type="PANTHER" id="PTHR31252:SF11">
    <property type="entry name" value="DUF4419 DOMAIN-CONTAINING PROTEIN"/>
    <property type="match status" value="1"/>
</dbReference>
<organism evidence="1 2">
    <name type="scientific">Desmophyllum pertusum</name>
    <dbReference type="NCBI Taxonomy" id="174260"/>
    <lineage>
        <taxon>Eukaryota</taxon>
        <taxon>Metazoa</taxon>
        <taxon>Cnidaria</taxon>
        <taxon>Anthozoa</taxon>
        <taxon>Hexacorallia</taxon>
        <taxon>Scleractinia</taxon>
        <taxon>Caryophylliina</taxon>
        <taxon>Caryophylliidae</taxon>
        <taxon>Desmophyllum</taxon>
    </lineage>
</organism>
<gene>
    <name evidence="1" type="ORF">OS493_007282</name>
</gene>
<evidence type="ECO:0000313" key="1">
    <source>
        <dbReference type="EMBL" id="KAJ7374209.1"/>
    </source>
</evidence>
<comment type="caution">
    <text evidence="1">The sequence shown here is derived from an EMBL/GenBank/DDBJ whole genome shotgun (WGS) entry which is preliminary data.</text>
</comment>
<accession>A0A9W9Z4G1</accession>
<evidence type="ECO:0000313" key="2">
    <source>
        <dbReference type="Proteomes" id="UP001163046"/>
    </source>
</evidence>
<dbReference type="InterPro" id="IPR025533">
    <property type="entry name" value="DUF4419"/>
</dbReference>
<reference evidence="1" key="1">
    <citation type="submission" date="2023-01" db="EMBL/GenBank/DDBJ databases">
        <title>Genome assembly of the deep-sea coral Lophelia pertusa.</title>
        <authorList>
            <person name="Herrera S."/>
            <person name="Cordes E."/>
        </authorList>
    </citation>
    <scope>NUCLEOTIDE SEQUENCE</scope>
    <source>
        <strain evidence="1">USNM1676648</strain>
        <tissue evidence="1">Polyp</tissue>
    </source>
</reference>
<name>A0A9W9Z4G1_9CNID</name>
<dbReference type="PANTHER" id="PTHR31252">
    <property type="entry name" value="DUF4419 DOMAIN-CONTAINING PROTEIN"/>
    <property type="match status" value="1"/>
</dbReference>
<keyword evidence="2" id="KW-1185">Reference proteome</keyword>
<protein>
    <submittedName>
        <fullName evidence="1">Uncharacterized protein</fullName>
    </submittedName>
</protein>
<dbReference type="EMBL" id="MU826828">
    <property type="protein sequence ID" value="KAJ7374209.1"/>
    <property type="molecule type" value="Genomic_DNA"/>
</dbReference>
<proteinExistence type="predicted"/>
<dbReference type="Pfam" id="PF14388">
    <property type="entry name" value="DUF4419"/>
    <property type="match status" value="1"/>
</dbReference>